<gene>
    <name evidence="1" type="ORF">F7R91_39360</name>
</gene>
<dbReference type="EMBL" id="VZRB01000058">
    <property type="protein sequence ID" value="KAB1139561.1"/>
    <property type="molecule type" value="Genomic_DNA"/>
</dbReference>
<dbReference type="Gene3D" id="1.25.40.290">
    <property type="entry name" value="ARM repeat domains"/>
    <property type="match status" value="1"/>
</dbReference>
<accession>A0A6H9UNN4</accession>
<organism evidence="1 2">
    <name type="scientific">Streptomyces luteolifulvus</name>
    <dbReference type="NCBI Taxonomy" id="2615112"/>
    <lineage>
        <taxon>Bacteria</taxon>
        <taxon>Bacillati</taxon>
        <taxon>Actinomycetota</taxon>
        <taxon>Actinomycetes</taxon>
        <taxon>Kitasatosporales</taxon>
        <taxon>Streptomycetaceae</taxon>
        <taxon>Streptomyces</taxon>
    </lineage>
</organism>
<dbReference type="SUPFAM" id="SSF48371">
    <property type="entry name" value="ARM repeat"/>
    <property type="match status" value="1"/>
</dbReference>
<dbReference type="AlphaFoldDB" id="A0A6H9UNN4"/>
<evidence type="ECO:0000313" key="1">
    <source>
        <dbReference type="EMBL" id="KAB1139561.1"/>
    </source>
</evidence>
<keyword evidence="2" id="KW-1185">Reference proteome</keyword>
<sequence>MPTADELINAHTADRLATVIAAAGAAPATALRDCGALLEGLAFSRRVTAVKEAVLADLPDAYPAFADVVRAALRRADFTGWMTFPVNAAVSERALEDGVFEPALDLLAELSPLLTAEMAVRPFFGADAPRALDRAMRWTRHPDPHVRRLASESTRPRLPWAPRLTAFVADPAPALPVLDALYRDPSAYVRRSVANHLNDISRDHPGTAVATAGRWLAEPAPTTTALVRHGLRTLLKASDRDALALLGHDPDVRVRVVGPDVCTPHVRLGEELVFGYEIANTGTRPARLAIDYVVHYRKANGSLSPKVFKLTRRDLASGECWSGVRRHSFRELSTRRYHPGLHRVRLQINGRPHGAAEFALGASRDAAPAGVSSSPDRHQERAVL</sequence>
<name>A0A6H9UNN4_9ACTN</name>
<dbReference type="RefSeq" id="WP_150958371.1">
    <property type="nucleotide sequence ID" value="NZ_VZRB01000058.1"/>
</dbReference>
<dbReference type="Proteomes" id="UP000442707">
    <property type="component" value="Unassembled WGS sequence"/>
</dbReference>
<dbReference type="InterPro" id="IPR016024">
    <property type="entry name" value="ARM-type_fold"/>
</dbReference>
<evidence type="ECO:0000313" key="2">
    <source>
        <dbReference type="Proteomes" id="UP000442707"/>
    </source>
</evidence>
<protein>
    <submittedName>
        <fullName evidence="1">DNA alkylation repair protein</fullName>
    </submittedName>
</protein>
<reference evidence="1 2" key="1">
    <citation type="submission" date="2019-09" db="EMBL/GenBank/DDBJ databases">
        <title>Screening of Novel Bioactive Compounds from Soil-Associated.</title>
        <authorList>
            <person name="Zhao S."/>
        </authorList>
    </citation>
    <scope>NUCLEOTIDE SEQUENCE [LARGE SCALE GENOMIC DNA]</scope>
    <source>
        <strain evidence="1 2">HIT-DPA4</strain>
    </source>
</reference>
<proteinExistence type="predicted"/>
<comment type="caution">
    <text evidence="1">The sequence shown here is derived from an EMBL/GenBank/DDBJ whole genome shotgun (WGS) entry which is preliminary data.</text>
</comment>